<sequence length="123" mass="14184">MHSPPESTHFFQRFGRILMSIQKGFRLAVYPLSNSLDDDAVVRKPHAVQQVGRYEAFAPLRTPLHTPAPGIMVADSLRSSIGMERLFIKKNIKYLAKRERNLHRSDTLGWERYSSSYCCWSLC</sequence>
<protein>
    <submittedName>
        <fullName evidence="1">Uncharacterized protein</fullName>
    </submittedName>
</protein>
<dbReference type="EMBL" id="BGPR01000506">
    <property type="protein sequence ID" value="GBM23911.1"/>
    <property type="molecule type" value="Genomic_DNA"/>
</dbReference>
<dbReference type="AlphaFoldDB" id="A0A4Y2E4V9"/>
<organism evidence="1 2">
    <name type="scientific">Araneus ventricosus</name>
    <name type="common">Orbweaver spider</name>
    <name type="synonym">Epeira ventricosa</name>
    <dbReference type="NCBI Taxonomy" id="182803"/>
    <lineage>
        <taxon>Eukaryota</taxon>
        <taxon>Metazoa</taxon>
        <taxon>Ecdysozoa</taxon>
        <taxon>Arthropoda</taxon>
        <taxon>Chelicerata</taxon>
        <taxon>Arachnida</taxon>
        <taxon>Araneae</taxon>
        <taxon>Araneomorphae</taxon>
        <taxon>Entelegynae</taxon>
        <taxon>Araneoidea</taxon>
        <taxon>Araneidae</taxon>
        <taxon>Araneus</taxon>
    </lineage>
</organism>
<dbReference type="Proteomes" id="UP000499080">
    <property type="component" value="Unassembled WGS sequence"/>
</dbReference>
<gene>
    <name evidence="1" type="ORF">AVEN_52117_1</name>
</gene>
<name>A0A4Y2E4V9_ARAVE</name>
<proteinExistence type="predicted"/>
<accession>A0A4Y2E4V9</accession>
<reference evidence="1 2" key="1">
    <citation type="journal article" date="2019" name="Sci. Rep.">
        <title>Orb-weaving spider Araneus ventricosus genome elucidates the spidroin gene catalogue.</title>
        <authorList>
            <person name="Kono N."/>
            <person name="Nakamura H."/>
            <person name="Ohtoshi R."/>
            <person name="Moran D.A.P."/>
            <person name="Shinohara A."/>
            <person name="Yoshida Y."/>
            <person name="Fujiwara M."/>
            <person name="Mori M."/>
            <person name="Tomita M."/>
            <person name="Arakawa K."/>
        </authorList>
    </citation>
    <scope>NUCLEOTIDE SEQUENCE [LARGE SCALE GENOMIC DNA]</scope>
</reference>
<evidence type="ECO:0000313" key="1">
    <source>
        <dbReference type="EMBL" id="GBM23911.1"/>
    </source>
</evidence>
<comment type="caution">
    <text evidence="1">The sequence shown here is derived from an EMBL/GenBank/DDBJ whole genome shotgun (WGS) entry which is preliminary data.</text>
</comment>
<evidence type="ECO:0000313" key="2">
    <source>
        <dbReference type="Proteomes" id="UP000499080"/>
    </source>
</evidence>
<keyword evidence="2" id="KW-1185">Reference proteome</keyword>